<proteinExistence type="predicted"/>
<dbReference type="EMBL" id="NXGO01000022">
    <property type="protein sequence ID" value="PIM95894.1"/>
    <property type="molecule type" value="Genomic_DNA"/>
</dbReference>
<dbReference type="RefSeq" id="WP_192572977.1">
    <property type="nucleotide sequence ID" value="NZ_CM008783.1"/>
</dbReference>
<evidence type="ECO:0000313" key="2">
    <source>
        <dbReference type="Proteomes" id="UP000230981"/>
    </source>
</evidence>
<gene>
    <name evidence="1" type="ORF">magtdc_151</name>
</gene>
<protein>
    <submittedName>
        <fullName evidence="1">Uncharacterized protein</fullName>
    </submittedName>
</protein>
<name>A0ABX4MGP1_9HYPH</name>
<dbReference type="Proteomes" id="UP000230981">
    <property type="component" value="Unassembled WGS sequence"/>
</dbReference>
<accession>A0ABX4MGP1</accession>
<comment type="caution">
    <text evidence="1">The sequence shown here is derived from an EMBL/GenBank/DDBJ whole genome shotgun (WGS) entry which is preliminary data.</text>
</comment>
<reference evidence="1" key="1">
    <citation type="submission" date="2017-09" db="EMBL/GenBank/DDBJ databases">
        <authorList>
            <person name="Campbell M.A."/>
            <person name="Lukasik P."/>
            <person name="Simon C."/>
            <person name="McCutcheon J.P."/>
        </authorList>
    </citation>
    <scope>NUCLEOTIDE SEQUENCE [LARGE SCALE GENOMIC DNA]</scope>
    <source>
        <strain evidence="1">MAGTDC</strain>
    </source>
</reference>
<organism evidence="1 2">
    <name type="scientific">Candidatus Hodgkinia cicadicola</name>
    <dbReference type="NCBI Taxonomy" id="573658"/>
    <lineage>
        <taxon>Bacteria</taxon>
        <taxon>Pseudomonadati</taxon>
        <taxon>Pseudomonadota</taxon>
        <taxon>Alphaproteobacteria</taxon>
        <taxon>Hyphomicrobiales</taxon>
        <taxon>Candidatus Hodgkinia</taxon>
    </lineage>
</organism>
<sequence>MKYNNNKINSLNHNFDWLKIKLWNNVVLLSIGLDSLNVIIDKIKLSVFSNYVVLGICFKKSITKDVILKWYVKSTTDSIELLVFKSRIREFIYETFIDKCEFMKIKLNDLLYVSIFDSNETIVNLDTKKLFRCLHETKGVSTTMIVNQVNFQRNLKYNLNNKVKEYINQVNVVTDLTEQYETMKKRLLVEVNMPRLVIEKWKTDINW</sequence>
<evidence type="ECO:0000313" key="1">
    <source>
        <dbReference type="EMBL" id="PIM95894.1"/>
    </source>
</evidence>
<keyword evidence="2" id="KW-1185">Reference proteome</keyword>